<comment type="subunit">
    <text evidence="6">The complex is composed of six subunits: RnfA, RnfB, RnfC, RnfD, RnfE and RnfG.</text>
</comment>
<evidence type="ECO:0000313" key="9">
    <source>
        <dbReference type="EMBL" id="SEI40063.1"/>
    </source>
</evidence>
<dbReference type="InterPro" id="IPR007329">
    <property type="entry name" value="FMN-bd"/>
</dbReference>
<dbReference type="OrthoDB" id="9784165at2"/>
<comment type="cofactor">
    <cofactor evidence="6">
        <name>FMN</name>
        <dbReference type="ChEBI" id="CHEBI:58210"/>
    </cofactor>
</comment>
<gene>
    <name evidence="6" type="primary">rnfG</name>
    <name evidence="9" type="ORF">SAMN04244572_00039</name>
</gene>
<comment type="similarity">
    <text evidence="6">Belongs to the RnfG family.</text>
</comment>
<keyword evidence="6" id="KW-1278">Translocase</keyword>
<evidence type="ECO:0000256" key="2">
    <source>
        <dbReference type="ARBA" id="ARBA00022553"/>
    </source>
</evidence>
<protein>
    <recommendedName>
        <fullName evidence="6">Ion-translocating oxidoreductase complex subunit G</fullName>
        <ecNumber evidence="6">7.-.-.-</ecNumber>
    </recommendedName>
    <alternativeName>
        <fullName evidence="6">Rnf electron transport complex subunit G</fullName>
    </alternativeName>
</protein>
<keyword evidence="6 7" id="KW-1133">Transmembrane helix</keyword>
<evidence type="ECO:0000256" key="3">
    <source>
        <dbReference type="ARBA" id="ARBA00022630"/>
    </source>
</evidence>
<comment type="function">
    <text evidence="6">Part of a membrane-bound complex that couples electron transfer with translocation of ions across the membrane.</text>
</comment>
<feature type="modified residue" description="FMN phosphoryl threonine" evidence="6">
    <location>
        <position position="202"/>
    </location>
</feature>
<sequence length="229" mass="24959">MNQTTMTPAEEAAAPAETVAGNPSFLERLERWRPQVAYQGLSLGFICALVALLLLIGNVLTQGIIANQQMEDRLATLRQVLPDALYDNNPLADGFKVQDEQLGEVEVFPARLQGKLTAVVFQGSNIGYGGPVNQMMAVDAQGKILGVRILSHKETPGLADKIEVSRSDWIKSFDGLSLDNTALDKWKVKKDGGQFDQFAGATITPRAVVKTVLQGLQFQVRHAEQLKAE</sequence>
<dbReference type="RefSeq" id="WP_090728985.1">
    <property type="nucleotide sequence ID" value="NZ_FNYQ01000001.1"/>
</dbReference>
<dbReference type="Proteomes" id="UP000199250">
    <property type="component" value="Unassembled WGS sequence"/>
</dbReference>
<dbReference type="GO" id="GO:0009055">
    <property type="term" value="F:electron transfer activity"/>
    <property type="evidence" value="ECO:0007669"/>
    <property type="project" value="InterPro"/>
</dbReference>
<keyword evidence="1 6" id="KW-0813">Transport</keyword>
<dbReference type="GO" id="GO:0005886">
    <property type="term" value="C:plasma membrane"/>
    <property type="evidence" value="ECO:0007669"/>
    <property type="project" value="UniProtKB-SubCell"/>
</dbReference>
<dbReference type="AlphaFoldDB" id="A0A1H6Q8I1"/>
<dbReference type="HAMAP" id="MF_00479">
    <property type="entry name" value="RsxG_RnfG"/>
    <property type="match status" value="1"/>
</dbReference>
<dbReference type="SMART" id="SM00900">
    <property type="entry name" value="FMN_bind"/>
    <property type="match status" value="1"/>
</dbReference>
<dbReference type="EC" id="7.-.-.-" evidence="6"/>
<keyword evidence="4 6" id="KW-0288">FMN</keyword>
<evidence type="ECO:0000256" key="7">
    <source>
        <dbReference type="SAM" id="Phobius"/>
    </source>
</evidence>
<keyword evidence="2 6" id="KW-0597">Phosphoprotein</keyword>
<proteinExistence type="inferred from homology"/>
<dbReference type="PANTHER" id="PTHR36118:SF1">
    <property type="entry name" value="ION-TRANSLOCATING OXIDOREDUCTASE COMPLEX SUBUNIT G"/>
    <property type="match status" value="1"/>
</dbReference>
<keyword evidence="3 6" id="KW-0285">Flavoprotein</keyword>
<dbReference type="InterPro" id="IPR010209">
    <property type="entry name" value="Ion_transpt_RnfG/RsxG"/>
</dbReference>
<evidence type="ECO:0000256" key="1">
    <source>
        <dbReference type="ARBA" id="ARBA00022448"/>
    </source>
</evidence>
<feature type="domain" description="FMN-binding" evidence="8">
    <location>
        <begin position="127"/>
        <end position="219"/>
    </location>
</feature>
<dbReference type="Pfam" id="PF04205">
    <property type="entry name" value="FMN_bind"/>
    <property type="match status" value="1"/>
</dbReference>
<feature type="transmembrane region" description="Helical" evidence="7">
    <location>
        <begin position="36"/>
        <end position="60"/>
    </location>
</feature>
<dbReference type="GO" id="GO:0022900">
    <property type="term" value="P:electron transport chain"/>
    <property type="evidence" value="ECO:0007669"/>
    <property type="project" value="UniProtKB-UniRule"/>
</dbReference>
<dbReference type="NCBIfam" id="NF002519">
    <property type="entry name" value="PRK01908.1"/>
    <property type="match status" value="1"/>
</dbReference>
<organism evidence="9 10">
    <name type="scientific">Azotobacter beijerinckii</name>
    <dbReference type="NCBI Taxonomy" id="170623"/>
    <lineage>
        <taxon>Bacteria</taxon>
        <taxon>Pseudomonadati</taxon>
        <taxon>Pseudomonadota</taxon>
        <taxon>Gammaproteobacteria</taxon>
        <taxon>Pseudomonadales</taxon>
        <taxon>Pseudomonadaceae</taxon>
        <taxon>Azotobacter</taxon>
    </lineage>
</organism>
<dbReference type="PANTHER" id="PTHR36118">
    <property type="entry name" value="ION-TRANSLOCATING OXIDOREDUCTASE COMPLEX SUBUNIT G"/>
    <property type="match status" value="1"/>
</dbReference>
<evidence type="ECO:0000313" key="10">
    <source>
        <dbReference type="Proteomes" id="UP000199250"/>
    </source>
</evidence>
<name>A0A1H6Q8I1_9GAMM</name>
<keyword evidence="6 7" id="KW-0472">Membrane</keyword>
<dbReference type="EMBL" id="FNYQ01000001">
    <property type="protein sequence ID" value="SEI40063.1"/>
    <property type="molecule type" value="Genomic_DNA"/>
</dbReference>
<reference evidence="9 10" key="1">
    <citation type="submission" date="2016-10" db="EMBL/GenBank/DDBJ databases">
        <authorList>
            <person name="de Groot N.N."/>
        </authorList>
    </citation>
    <scope>NUCLEOTIDE SEQUENCE [LARGE SCALE GENOMIC DNA]</scope>
    <source>
        <strain evidence="9 10">DSM 373</strain>
    </source>
</reference>
<dbReference type="PIRSF" id="PIRSF006091">
    <property type="entry name" value="E_trnsport_RnfG"/>
    <property type="match status" value="1"/>
</dbReference>
<comment type="subcellular location">
    <subcellularLocation>
        <location evidence="6">Cell inner membrane</location>
        <topology evidence="6">Single-pass membrane protein</topology>
    </subcellularLocation>
</comment>
<dbReference type="GO" id="GO:0010181">
    <property type="term" value="F:FMN binding"/>
    <property type="evidence" value="ECO:0007669"/>
    <property type="project" value="InterPro"/>
</dbReference>
<keyword evidence="6" id="KW-1003">Cell membrane</keyword>
<keyword evidence="5 6" id="KW-0249">Electron transport</keyword>
<accession>A0A1H6Q8I1</accession>
<evidence type="ECO:0000259" key="8">
    <source>
        <dbReference type="SMART" id="SM00900"/>
    </source>
</evidence>
<dbReference type="NCBIfam" id="TIGR01947">
    <property type="entry name" value="rnfG"/>
    <property type="match status" value="1"/>
</dbReference>
<evidence type="ECO:0000256" key="6">
    <source>
        <dbReference type="HAMAP-Rule" id="MF_00479"/>
    </source>
</evidence>
<evidence type="ECO:0000256" key="4">
    <source>
        <dbReference type="ARBA" id="ARBA00022643"/>
    </source>
</evidence>
<keyword evidence="6" id="KW-0997">Cell inner membrane</keyword>
<keyword evidence="6 7" id="KW-0812">Transmembrane</keyword>
<evidence type="ECO:0000256" key="5">
    <source>
        <dbReference type="ARBA" id="ARBA00022982"/>
    </source>
</evidence>